<organism evidence="2 3">
    <name type="scientific">Sinosporangium siamense</name>
    <dbReference type="NCBI Taxonomy" id="1367973"/>
    <lineage>
        <taxon>Bacteria</taxon>
        <taxon>Bacillati</taxon>
        <taxon>Actinomycetota</taxon>
        <taxon>Actinomycetes</taxon>
        <taxon>Streptosporangiales</taxon>
        <taxon>Streptosporangiaceae</taxon>
        <taxon>Sinosporangium</taxon>
    </lineage>
</organism>
<name>A0A919V4R9_9ACTN</name>
<sequence length="41" mass="4341">MCGLEWPGTDLHGTKTISVLEDEEAEAEAGIKPGSSRRAVV</sequence>
<gene>
    <name evidence="2" type="ORF">Ssi02_02620</name>
</gene>
<evidence type="ECO:0000313" key="2">
    <source>
        <dbReference type="EMBL" id="GII90031.1"/>
    </source>
</evidence>
<protein>
    <submittedName>
        <fullName evidence="2">Uncharacterized protein</fullName>
    </submittedName>
</protein>
<evidence type="ECO:0000313" key="3">
    <source>
        <dbReference type="Proteomes" id="UP000606172"/>
    </source>
</evidence>
<reference evidence="2" key="1">
    <citation type="submission" date="2021-01" db="EMBL/GenBank/DDBJ databases">
        <title>Whole genome shotgun sequence of Sinosporangium siamense NBRC 109515.</title>
        <authorList>
            <person name="Komaki H."/>
            <person name="Tamura T."/>
        </authorList>
    </citation>
    <scope>NUCLEOTIDE SEQUENCE</scope>
    <source>
        <strain evidence="2">NBRC 109515</strain>
    </source>
</reference>
<keyword evidence="3" id="KW-1185">Reference proteome</keyword>
<proteinExistence type="predicted"/>
<dbReference type="Proteomes" id="UP000606172">
    <property type="component" value="Unassembled WGS sequence"/>
</dbReference>
<dbReference type="RefSeq" id="WP_275410565.1">
    <property type="nucleotide sequence ID" value="NZ_BOOW01000004.1"/>
</dbReference>
<feature type="region of interest" description="Disordered" evidence="1">
    <location>
        <begin position="15"/>
        <end position="41"/>
    </location>
</feature>
<comment type="caution">
    <text evidence="2">The sequence shown here is derived from an EMBL/GenBank/DDBJ whole genome shotgun (WGS) entry which is preliminary data.</text>
</comment>
<accession>A0A919V4R9</accession>
<dbReference type="AlphaFoldDB" id="A0A919V4R9"/>
<evidence type="ECO:0000256" key="1">
    <source>
        <dbReference type="SAM" id="MobiDB-lite"/>
    </source>
</evidence>
<dbReference type="EMBL" id="BOOW01000004">
    <property type="protein sequence ID" value="GII90031.1"/>
    <property type="molecule type" value="Genomic_DNA"/>
</dbReference>